<dbReference type="VEuPathDB" id="VectorBase:CQUJHB009880"/>
<accession>B0XE70</accession>
<dbReference type="STRING" id="7176.B0XE70"/>
<keyword evidence="1" id="KW-0234">DNA repair</keyword>
<reference evidence="4" key="1">
    <citation type="submission" date="2007-03" db="EMBL/GenBank/DDBJ databases">
        <title>Annotation of Culex pipiens quinquefasciatus.</title>
        <authorList>
            <consortium name="The Broad Institute Genome Sequencing Platform"/>
            <person name="Atkinson P.W."/>
            <person name="Hemingway J."/>
            <person name="Christensen B.M."/>
            <person name="Higgs S."/>
            <person name="Kodira C."/>
            <person name="Hannick L."/>
            <person name="Megy K."/>
            <person name="O'Leary S."/>
            <person name="Pearson M."/>
            <person name="Haas B.J."/>
            <person name="Mauceli E."/>
            <person name="Wortman J.R."/>
            <person name="Lee N.H."/>
            <person name="Guigo R."/>
            <person name="Stanke M."/>
            <person name="Alvarado L."/>
            <person name="Amedeo P."/>
            <person name="Antoine C.H."/>
            <person name="Arensburger P."/>
            <person name="Bidwell S.L."/>
            <person name="Crawford M."/>
            <person name="Camaro F."/>
            <person name="Devon K."/>
            <person name="Engels R."/>
            <person name="Hammond M."/>
            <person name="Howarth C."/>
            <person name="Koehrsen M."/>
            <person name="Lawson D."/>
            <person name="Montgomery P."/>
            <person name="Nene V."/>
            <person name="Nusbaum C."/>
            <person name="Puiu D."/>
            <person name="Romero-Severson J."/>
            <person name="Severson D.W."/>
            <person name="Shumway M."/>
            <person name="Sisk P."/>
            <person name="Stolte C."/>
            <person name="Zeng Q."/>
            <person name="Eisenstadt E."/>
            <person name="Fraser-Liggett C."/>
            <person name="Strausberg R."/>
            <person name="Galagan J."/>
            <person name="Birren B."/>
            <person name="Collins F.H."/>
        </authorList>
    </citation>
    <scope>NUCLEOTIDE SEQUENCE [LARGE SCALE GENOMIC DNA]</scope>
    <source>
        <strain evidence="4">JHB</strain>
    </source>
</reference>
<evidence type="ECO:0000259" key="3">
    <source>
        <dbReference type="Pfam" id="PF05970"/>
    </source>
</evidence>
<dbReference type="InterPro" id="IPR027417">
    <property type="entry name" value="P-loop_NTPase"/>
</dbReference>
<dbReference type="GO" id="GO:0006281">
    <property type="term" value="P:DNA repair"/>
    <property type="evidence" value="ECO:0007669"/>
    <property type="project" value="UniProtKB-KW"/>
</dbReference>
<dbReference type="KEGG" id="cqu:CpipJ_CPIJ017760"/>
<comment type="similarity">
    <text evidence="1">Belongs to the helicase family.</text>
</comment>
<evidence type="ECO:0000313" key="4">
    <source>
        <dbReference type="EMBL" id="EDS45903.1"/>
    </source>
</evidence>
<dbReference type="OrthoDB" id="272985at2759"/>
<dbReference type="EMBL" id="DS232808">
    <property type="protein sequence ID" value="EDS45903.1"/>
    <property type="molecule type" value="Genomic_DNA"/>
</dbReference>
<evidence type="ECO:0000256" key="2">
    <source>
        <dbReference type="SAM" id="MobiDB-lite"/>
    </source>
</evidence>
<keyword evidence="1" id="KW-0547">Nucleotide-binding</keyword>
<keyword evidence="1" id="KW-0233">DNA recombination</keyword>
<keyword evidence="1" id="KW-0347">Helicase</keyword>
<keyword evidence="1" id="KW-0378">Hydrolase</keyword>
<feature type="compositionally biased region" description="Polar residues" evidence="2">
    <location>
        <begin position="1"/>
        <end position="14"/>
    </location>
</feature>
<dbReference type="EnsemblMetazoa" id="CPIJ017760-RA">
    <property type="protein sequence ID" value="CPIJ017760-PA"/>
    <property type="gene ID" value="CPIJ017760"/>
</dbReference>
<name>B0XE70_CULQU</name>
<keyword evidence="1" id="KW-0067">ATP-binding</keyword>
<protein>
    <recommendedName>
        <fullName evidence="1">ATP-dependent DNA helicase</fullName>
        <ecNumber evidence="1">5.6.2.3</ecNumber>
    </recommendedName>
</protein>
<dbReference type="EC" id="5.6.2.3" evidence="1"/>
<dbReference type="PANTHER" id="PTHR47642:SF7">
    <property type="entry name" value="ATP-DEPENDENT DNA HELICASE PIF1"/>
    <property type="match status" value="1"/>
</dbReference>
<dbReference type="GO" id="GO:0000723">
    <property type="term" value="P:telomere maintenance"/>
    <property type="evidence" value="ECO:0007669"/>
    <property type="project" value="InterPro"/>
</dbReference>
<dbReference type="SUPFAM" id="SSF52540">
    <property type="entry name" value="P-loop containing nucleoside triphosphate hydrolases"/>
    <property type="match status" value="1"/>
</dbReference>
<comment type="cofactor">
    <cofactor evidence="1">
        <name>Mg(2+)</name>
        <dbReference type="ChEBI" id="CHEBI:18420"/>
    </cofactor>
</comment>
<dbReference type="AlphaFoldDB" id="B0XE70"/>
<evidence type="ECO:0000313" key="6">
    <source>
        <dbReference type="Proteomes" id="UP000002320"/>
    </source>
</evidence>
<dbReference type="InParanoid" id="B0XE70"/>
<keyword evidence="6" id="KW-1185">Reference proteome</keyword>
<evidence type="ECO:0000313" key="5">
    <source>
        <dbReference type="EnsemblMetazoa" id="CPIJ017760-PA"/>
    </source>
</evidence>
<sequence>MALGKGSTTTPSPSQKRKRPAPKKLYTTSPLWSGNVDRAAEGGSGGVQIGRSLFFTRRVDTGKSYLLRKIIPTLPPDETVAPTPTVVSDGETTMQRCYEMASRPTSASIWRKCKRLVIDEISMVDGDYFEKTEAVGHYVRKNDKPFSGNQLILCGDYFQLSPVVKEGHACP</sequence>
<proteinExistence type="inferred from homology"/>
<comment type="catalytic activity">
    <reaction evidence="1">
        <text>ATP + H2O = ADP + phosphate + H(+)</text>
        <dbReference type="Rhea" id="RHEA:13065"/>
        <dbReference type="ChEBI" id="CHEBI:15377"/>
        <dbReference type="ChEBI" id="CHEBI:15378"/>
        <dbReference type="ChEBI" id="CHEBI:30616"/>
        <dbReference type="ChEBI" id="CHEBI:43474"/>
        <dbReference type="ChEBI" id="CHEBI:456216"/>
        <dbReference type="EC" id="5.6.2.3"/>
    </reaction>
</comment>
<dbReference type="Proteomes" id="UP000002320">
    <property type="component" value="Unassembled WGS sequence"/>
</dbReference>
<dbReference type="GO" id="GO:0005524">
    <property type="term" value="F:ATP binding"/>
    <property type="evidence" value="ECO:0007669"/>
    <property type="project" value="UniProtKB-KW"/>
</dbReference>
<dbReference type="GO" id="GO:0043139">
    <property type="term" value="F:5'-3' DNA helicase activity"/>
    <property type="evidence" value="ECO:0007669"/>
    <property type="project" value="UniProtKB-EC"/>
</dbReference>
<organism>
    <name type="scientific">Culex quinquefasciatus</name>
    <name type="common">Southern house mosquito</name>
    <name type="synonym">Culex pungens</name>
    <dbReference type="NCBI Taxonomy" id="7176"/>
    <lineage>
        <taxon>Eukaryota</taxon>
        <taxon>Metazoa</taxon>
        <taxon>Ecdysozoa</taxon>
        <taxon>Arthropoda</taxon>
        <taxon>Hexapoda</taxon>
        <taxon>Insecta</taxon>
        <taxon>Pterygota</taxon>
        <taxon>Neoptera</taxon>
        <taxon>Endopterygota</taxon>
        <taxon>Diptera</taxon>
        <taxon>Nematocera</taxon>
        <taxon>Culicoidea</taxon>
        <taxon>Culicidae</taxon>
        <taxon>Culicinae</taxon>
        <taxon>Culicini</taxon>
        <taxon>Culex</taxon>
        <taxon>Culex</taxon>
    </lineage>
</organism>
<dbReference type="InterPro" id="IPR010285">
    <property type="entry name" value="DNA_helicase_pif1-like_DEAD"/>
</dbReference>
<dbReference type="VEuPathDB" id="VectorBase:CPIJ017760"/>
<evidence type="ECO:0000256" key="1">
    <source>
        <dbReference type="RuleBase" id="RU363044"/>
    </source>
</evidence>
<feature type="region of interest" description="Disordered" evidence="2">
    <location>
        <begin position="1"/>
        <end position="30"/>
    </location>
</feature>
<dbReference type="HOGENOM" id="CLU_1564432_0_0_1"/>
<dbReference type="GO" id="GO:0016787">
    <property type="term" value="F:hydrolase activity"/>
    <property type="evidence" value="ECO:0007669"/>
    <property type="project" value="UniProtKB-KW"/>
</dbReference>
<dbReference type="Pfam" id="PF05970">
    <property type="entry name" value="PIF1"/>
    <property type="match status" value="1"/>
</dbReference>
<gene>
    <name evidence="5" type="primary">6051508</name>
    <name evidence="4" type="ORF">CpipJ_CPIJ017760</name>
</gene>
<feature type="domain" description="DNA helicase Pif1-like DEAD-box helicase" evidence="3">
    <location>
        <begin position="93"/>
        <end position="168"/>
    </location>
</feature>
<dbReference type="eggNOG" id="KOG0987">
    <property type="taxonomic scope" value="Eukaryota"/>
</dbReference>
<keyword evidence="1" id="KW-0227">DNA damage</keyword>
<dbReference type="InterPro" id="IPR051055">
    <property type="entry name" value="PIF1_helicase"/>
</dbReference>
<reference evidence="5" key="2">
    <citation type="submission" date="2021-02" db="UniProtKB">
        <authorList>
            <consortium name="EnsemblMetazoa"/>
        </authorList>
    </citation>
    <scope>IDENTIFICATION</scope>
    <source>
        <strain evidence="5">JHB</strain>
    </source>
</reference>
<dbReference type="Gene3D" id="3.40.50.300">
    <property type="entry name" value="P-loop containing nucleotide triphosphate hydrolases"/>
    <property type="match status" value="1"/>
</dbReference>
<dbReference type="PANTHER" id="PTHR47642">
    <property type="entry name" value="ATP-DEPENDENT DNA HELICASE"/>
    <property type="match status" value="1"/>
</dbReference>
<dbReference type="GO" id="GO:0006310">
    <property type="term" value="P:DNA recombination"/>
    <property type="evidence" value="ECO:0007669"/>
    <property type="project" value="UniProtKB-KW"/>
</dbReference>